<dbReference type="EMBL" id="HG670855">
    <property type="protein sequence ID" value="CDI78355.1"/>
    <property type="molecule type" value="Genomic_DNA"/>
</dbReference>
<dbReference type="Gene3D" id="3.90.190.10">
    <property type="entry name" value="Protein tyrosine phosphatase superfamily"/>
    <property type="match status" value="1"/>
</dbReference>
<dbReference type="Proteomes" id="UP000018050">
    <property type="component" value="Unassembled WGS sequence"/>
</dbReference>
<dbReference type="SUPFAM" id="SSF52799">
    <property type="entry name" value="(Phosphotyrosine protein) phosphatases II"/>
    <property type="match status" value="1"/>
</dbReference>
<reference evidence="8" key="2">
    <citation type="submission" date="2013-10" db="EMBL/GenBank/DDBJ databases">
        <authorList>
            <person name="Aslett M."/>
        </authorList>
    </citation>
    <scope>NUCLEOTIDE SEQUENCE</scope>
    <source>
        <strain evidence="8">Houghton</strain>
    </source>
</reference>
<evidence type="ECO:0000256" key="3">
    <source>
        <dbReference type="ARBA" id="ARBA00022801"/>
    </source>
</evidence>
<evidence type="ECO:0000256" key="1">
    <source>
        <dbReference type="ARBA" id="ARBA00008601"/>
    </source>
</evidence>
<dbReference type="EC" id="3.1.3.48" evidence="2"/>
<keyword evidence="9" id="KW-1185">Reference proteome</keyword>
<evidence type="ECO:0000259" key="7">
    <source>
        <dbReference type="PROSITE" id="PS50056"/>
    </source>
</evidence>
<accession>U6GDW9</accession>
<dbReference type="Pfam" id="PF00782">
    <property type="entry name" value="DSPc"/>
    <property type="match status" value="1"/>
</dbReference>
<feature type="domain" description="Tyrosine-protein phosphatase" evidence="6">
    <location>
        <begin position="13"/>
        <end position="167"/>
    </location>
</feature>
<dbReference type="GeneID" id="25268784"/>
<feature type="compositionally biased region" description="Polar residues" evidence="5">
    <location>
        <begin position="252"/>
        <end position="261"/>
    </location>
</feature>
<reference evidence="8" key="1">
    <citation type="submission" date="2013-10" db="EMBL/GenBank/DDBJ databases">
        <title>Genomic analysis of the causative agents of coccidiosis in chickens.</title>
        <authorList>
            <person name="Reid A.J."/>
            <person name="Blake D."/>
            <person name="Billington K."/>
            <person name="Browne H."/>
            <person name="Dunn M."/>
            <person name="Hung S."/>
            <person name="Kawahara F."/>
            <person name="Miranda-Saavedra D."/>
            <person name="Mourier T."/>
            <person name="Nagra H."/>
            <person name="Otto T.D."/>
            <person name="Rawlings N."/>
            <person name="Sanchez A."/>
            <person name="Sanders M."/>
            <person name="Subramaniam C."/>
            <person name="Tay Y."/>
            <person name="Dear P."/>
            <person name="Doerig C."/>
            <person name="Gruber A."/>
            <person name="Parkinson J."/>
            <person name="Shirley M."/>
            <person name="Wan K.L."/>
            <person name="Berriman M."/>
            <person name="Tomley F."/>
            <person name="Pain A."/>
        </authorList>
    </citation>
    <scope>NUCLEOTIDE SEQUENCE</scope>
    <source>
        <strain evidence="8">Houghton</strain>
    </source>
</reference>
<sequence length="468" mass="50511">MEAYGGPCSLEPLDSVRFPWLFLGDRRVARNEQLLRKQKIAYIVNCTPPCGDGGVPNFHERLSVGSRLAFRYLRVPIFDTQAETLQPHYENVWEFMETCRTREDGNLLIHCNQGVSRSVAFICSYLIKYEGMSSDEALAFVRRRNPLAQPNESFRSQLEVLYECVKKEPRSVHSEPRRLPQAGWLPPHATARKRAASCSLPNGMPQRKVMRFIGPARPPVTDETSPSRETEGGRSGREMNTPPSSSSSGSSTNVNSFPQGVTDTGAERAALADGEPIQEGNQIQAERAYDEATTAVDGEGVKGNCSNPACELSVHSVSDAEGNDGIPVSPADVCCEQLVGCKDTPLHQDPHAVDSVISSPCVPSEQQPQHSACLQGSYGDSETSASAVTDTQAAVEEYRGPVVAHRAAAVEGSVCGEQNLVDANVADHTVVLNSACEAPSWSVPPFADSPENRQKTSSSAVQAAVLSA</sequence>
<dbReference type="InterPro" id="IPR029021">
    <property type="entry name" value="Prot-tyrosine_phosphatase-like"/>
</dbReference>
<comment type="similarity">
    <text evidence="1">Belongs to the protein-tyrosine phosphatase family. Non-receptor class dual specificity subfamily.</text>
</comment>
<evidence type="ECO:0000313" key="8">
    <source>
        <dbReference type="EMBL" id="CDI78355.1"/>
    </source>
</evidence>
<evidence type="ECO:0000256" key="5">
    <source>
        <dbReference type="SAM" id="MobiDB-lite"/>
    </source>
</evidence>
<feature type="domain" description="Tyrosine specific protein phosphatases" evidence="7">
    <location>
        <begin position="93"/>
        <end position="146"/>
    </location>
</feature>
<feature type="compositionally biased region" description="Basic and acidic residues" evidence="5">
    <location>
        <begin position="225"/>
        <end position="237"/>
    </location>
</feature>
<dbReference type="InterPro" id="IPR000340">
    <property type="entry name" value="Dual-sp_phosphatase_cat-dom"/>
</dbReference>
<protein>
    <recommendedName>
        <fullName evidence="2">protein-tyrosine-phosphatase</fullName>
        <ecNumber evidence="2">3.1.3.48</ecNumber>
    </recommendedName>
</protein>
<keyword evidence="3" id="KW-0378">Hydrolase</keyword>
<name>U6GDW9_EIMAC</name>
<evidence type="ECO:0000259" key="6">
    <source>
        <dbReference type="PROSITE" id="PS50054"/>
    </source>
</evidence>
<proteinExistence type="inferred from homology"/>
<feature type="region of interest" description="Disordered" evidence="5">
    <location>
        <begin position="212"/>
        <end position="261"/>
    </location>
</feature>
<dbReference type="SMART" id="SM00195">
    <property type="entry name" value="DSPc"/>
    <property type="match status" value="1"/>
</dbReference>
<dbReference type="RefSeq" id="XP_013251417.1">
    <property type="nucleotide sequence ID" value="XM_013395963.1"/>
</dbReference>
<dbReference type="OrthoDB" id="2017893at2759"/>
<evidence type="ECO:0000256" key="2">
    <source>
        <dbReference type="ARBA" id="ARBA00013064"/>
    </source>
</evidence>
<evidence type="ECO:0000313" key="9">
    <source>
        <dbReference type="Proteomes" id="UP000018050"/>
    </source>
</evidence>
<dbReference type="PANTHER" id="PTHR10159">
    <property type="entry name" value="DUAL SPECIFICITY PROTEIN PHOSPHATASE"/>
    <property type="match status" value="1"/>
</dbReference>
<dbReference type="CDD" id="cd14498">
    <property type="entry name" value="DSP"/>
    <property type="match status" value="1"/>
</dbReference>
<dbReference type="GO" id="GO:0043409">
    <property type="term" value="P:negative regulation of MAPK cascade"/>
    <property type="evidence" value="ECO:0007669"/>
    <property type="project" value="TreeGrafter"/>
</dbReference>
<dbReference type="GO" id="GO:0004725">
    <property type="term" value="F:protein tyrosine phosphatase activity"/>
    <property type="evidence" value="ECO:0007669"/>
    <property type="project" value="UniProtKB-EC"/>
</dbReference>
<dbReference type="PROSITE" id="PS50054">
    <property type="entry name" value="TYR_PHOSPHATASE_DUAL"/>
    <property type="match status" value="1"/>
</dbReference>
<feature type="region of interest" description="Disordered" evidence="5">
    <location>
        <begin position="444"/>
        <end position="468"/>
    </location>
</feature>
<dbReference type="AlphaFoldDB" id="U6GDW9"/>
<dbReference type="OMA" id="GCKDTPL"/>
<keyword evidence="4" id="KW-0904">Protein phosphatase</keyword>
<gene>
    <name evidence="8" type="ORF">EAH_00007140</name>
</gene>
<feature type="compositionally biased region" description="Low complexity" evidence="5">
    <location>
        <begin position="457"/>
        <end position="468"/>
    </location>
</feature>
<dbReference type="VEuPathDB" id="ToxoDB:EAH_00007140"/>
<dbReference type="InterPro" id="IPR000387">
    <property type="entry name" value="Tyr_Pase_dom"/>
</dbReference>
<dbReference type="PROSITE" id="PS50056">
    <property type="entry name" value="TYR_PHOSPHATASE_2"/>
    <property type="match status" value="1"/>
</dbReference>
<organism evidence="8 9">
    <name type="scientific">Eimeria acervulina</name>
    <name type="common">Coccidian parasite</name>
    <dbReference type="NCBI Taxonomy" id="5801"/>
    <lineage>
        <taxon>Eukaryota</taxon>
        <taxon>Sar</taxon>
        <taxon>Alveolata</taxon>
        <taxon>Apicomplexa</taxon>
        <taxon>Conoidasida</taxon>
        <taxon>Coccidia</taxon>
        <taxon>Eucoccidiorida</taxon>
        <taxon>Eimeriorina</taxon>
        <taxon>Eimeriidae</taxon>
        <taxon>Eimeria</taxon>
    </lineage>
</organism>
<dbReference type="InterPro" id="IPR020422">
    <property type="entry name" value="TYR_PHOSPHATASE_DUAL_dom"/>
</dbReference>
<dbReference type="PANTHER" id="PTHR10159:SF529">
    <property type="entry name" value="TYROSINE-PROTEIN PHOSPHATASE DOMAIN-CONTAINING PROTEIN"/>
    <property type="match status" value="1"/>
</dbReference>
<evidence type="ECO:0000256" key="4">
    <source>
        <dbReference type="ARBA" id="ARBA00022912"/>
    </source>
</evidence>
<dbReference type="GO" id="GO:0005737">
    <property type="term" value="C:cytoplasm"/>
    <property type="evidence" value="ECO:0007669"/>
    <property type="project" value="TreeGrafter"/>
</dbReference>